<evidence type="ECO:0000256" key="6">
    <source>
        <dbReference type="ARBA" id="ARBA00023077"/>
    </source>
</evidence>
<dbReference type="GO" id="GO:0015344">
    <property type="term" value="F:siderophore uptake transmembrane transporter activity"/>
    <property type="evidence" value="ECO:0007669"/>
    <property type="project" value="TreeGrafter"/>
</dbReference>
<organism evidence="14 15">
    <name type="scientific">Xylanibacter ruminicola</name>
    <name type="common">Prevotella ruminicola</name>
    <dbReference type="NCBI Taxonomy" id="839"/>
    <lineage>
        <taxon>Bacteria</taxon>
        <taxon>Pseudomonadati</taxon>
        <taxon>Bacteroidota</taxon>
        <taxon>Bacteroidia</taxon>
        <taxon>Bacteroidales</taxon>
        <taxon>Prevotellaceae</taxon>
        <taxon>Xylanibacter</taxon>
    </lineage>
</organism>
<keyword evidence="6 11" id="KW-0798">TonB box</keyword>
<dbReference type="SUPFAM" id="SSF49464">
    <property type="entry name" value="Carboxypeptidase regulatory domain-like"/>
    <property type="match status" value="1"/>
</dbReference>
<dbReference type="InterPro" id="IPR039426">
    <property type="entry name" value="TonB-dep_rcpt-like"/>
</dbReference>
<evidence type="ECO:0000313" key="15">
    <source>
        <dbReference type="Proteomes" id="UP000236735"/>
    </source>
</evidence>
<dbReference type="GO" id="GO:0044718">
    <property type="term" value="P:siderophore transmembrane transport"/>
    <property type="evidence" value="ECO:0007669"/>
    <property type="project" value="TreeGrafter"/>
</dbReference>
<evidence type="ECO:0000256" key="4">
    <source>
        <dbReference type="ARBA" id="ARBA00022692"/>
    </source>
</evidence>
<dbReference type="PANTHER" id="PTHR30069">
    <property type="entry name" value="TONB-DEPENDENT OUTER MEMBRANE RECEPTOR"/>
    <property type="match status" value="1"/>
</dbReference>
<keyword evidence="7 10" id="KW-0472">Membrane</keyword>
<reference evidence="14 15" key="1">
    <citation type="submission" date="2016-10" db="EMBL/GenBank/DDBJ databases">
        <authorList>
            <person name="de Groot N.N."/>
        </authorList>
    </citation>
    <scope>NUCLEOTIDE SEQUENCE [LARGE SCALE GENOMIC DNA]</scope>
    <source>
        <strain evidence="14 15">AR32</strain>
    </source>
</reference>
<evidence type="ECO:0000259" key="13">
    <source>
        <dbReference type="Pfam" id="PF07715"/>
    </source>
</evidence>
<dbReference type="EMBL" id="FNUV01000008">
    <property type="protein sequence ID" value="SEG07095.1"/>
    <property type="molecule type" value="Genomic_DNA"/>
</dbReference>
<keyword evidence="2 10" id="KW-0813">Transport</keyword>
<dbReference type="InterPro" id="IPR036942">
    <property type="entry name" value="Beta-barrel_TonB_sf"/>
</dbReference>
<dbReference type="PANTHER" id="PTHR30069:SF29">
    <property type="entry name" value="HEMOGLOBIN AND HEMOGLOBIN-HAPTOGLOBIN-BINDING PROTEIN 1-RELATED"/>
    <property type="match status" value="1"/>
</dbReference>
<dbReference type="Gene3D" id="2.40.170.20">
    <property type="entry name" value="TonB-dependent receptor, beta-barrel domain"/>
    <property type="match status" value="1"/>
</dbReference>
<dbReference type="Gene3D" id="2.60.40.1120">
    <property type="entry name" value="Carboxypeptidase-like, regulatory domain"/>
    <property type="match status" value="1"/>
</dbReference>
<dbReference type="InterPro" id="IPR012910">
    <property type="entry name" value="Plug_dom"/>
</dbReference>
<comment type="subcellular location">
    <subcellularLocation>
        <location evidence="1 10">Cell outer membrane</location>
        <topology evidence="1 10">Multi-pass membrane protein</topology>
    </subcellularLocation>
</comment>
<dbReference type="InterPro" id="IPR037066">
    <property type="entry name" value="Plug_dom_sf"/>
</dbReference>
<evidence type="ECO:0000256" key="5">
    <source>
        <dbReference type="ARBA" id="ARBA00022729"/>
    </source>
</evidence>
<evidence type="ECO:0000256" key="8">
    <source>
        <dbReference type="ARBA" id="ARBA00023170"/>
    </source>
</evidence>
<dbReference type="PROSITE" id="PS52016">
    <property type="entry name" value="TONB_DEPENDENT_REC_3"/>
    <property type="match status" value="1"/>
</dbReference>
<dbReference type="NCBIfam" id="TIGR04057">
    <property type="entry name" value="SusC_RagA_signa"/>
    <property type="match status" value="1"/>
</dbReference>
<dbReference type="Gene3D" id="2.170.130.10">
    <property type="entry name" value="TonB-dependent receptor, plug domain"/>
    <property type="match status" value="1"/>
</dbReference>
<dbReference type="FunFam" id="2.60.40.1120:FF:000003">
    <property type="entry name" value="Outer membrane protein Omp121"/>
    <property type="match status" value="1"/>
</dbReference>
<evidence type="ECO:0000256" key="11">
    <source>
        <dbReference type="RuleBase" id="RU003357"/>
    </source>
</evidence>
<evidence type="ECO:0000256" key="7">
    <source>
        <dbReference type="ARBA" id="ARBA00023136"/>
    </source>
</evidence>
<name>A0A1H5X6L3_XYLRU</name>
<dbReference type="InterPro" id="IPR000531">
    <property type="entry name" value="Beta-barrel_TonB"/>
</dbReference>
<evidence type="ECO:0000259" key="12">
    <source>
        <dbReference type="Pfam" id="PF00593"/>
    </source>
</evidence>
<feature type="domain" description="TonB-dependent receptor-like beta-barrel" evidence="12">
    <location>
        <begin position="421"/>
        <end position="964"/>
    </location>
</feature>
<accession>A0A1H5X6L3</accession>
<evidence type="ECO:0000256" key="1">
    <source>
        <dbReference type="ARBA" id="ARBA00004571"/>
    </source>
</evidence>
<dbReference type="AlphaFoldDB" id="A0A1H5X6L3"/>
<dbReference type="Pfam" id="PF13715">
    <property type="entry name" value="CarbopepD_reg_2"/>
    <property type="match status" value="1"/>
</dbReference>
<proteinExistence type="inferred from homology"/>
<dbReference type="Pfam" id="PF07715">
    <property type="entry name" value="Plug"/>
    <property type="match status" value="1"/>
</dbReference>
<keyword evidence="4 10" id="KW-0812">Transmembrane</keyword>
<keyword evidence="8" id="KW-0675">Receptor</keyword>
<dbReference type="InterPro" id="IPR023997">
    <property type="entry name" value="TonB-dep_OMP_SusC/RagA_CS"/>
</dbReference>
<keyword evidence="5" id="KW-0732">Signal</keyword>
<dbReference type="Pfam" id="PF00593">
    <property type="entry name" value="TonB_dep_Rec_b-barrel"/>
    <property type="match status" value="1"/>
</dbReference>
<sequence>MSKMNTFDDNRSRSVCKEPLNRRLMISLLALLMPLSILAQDIMVQGVVKDQTGESVIGATVMQKGTNNGTVTDFDGKFSLNVSSKATLVFSYIGYVTQEVAVNGKSNMEIVLADDHQVLSEVVVVGYGTMDKKELTSAISHVGEENFLTVSSLDPSMMIQGKVPGVSITNTGAGDPNNQASIQIRGVSSRSAGLGPLIVIDGVPGGNLTNINPNDIASFDILKDGAASAIYGTRGSNGVIVVTTKKGSKDGQAHATYSSQLSWDFINKELDMMNAEDYRKVRLENGDTGVDLGGNVDWLDEVSRTGFTQQHTLTLSGGNDKSNYRVSADYRKAHGIDLRSGREEYGARAAIMHTSKGGLLTFTANIAPRIIYRDQADWGVFKDAIEANPTTPIMDPNDPIRYYNFQGQVVGSNPIERQRLETDHGDTKLLDWDATVKLNILPLFLKNNQGNQTLTTQLMFADHQYDNNNSWFRPSTSTQAINNGREGEANRSYKKESQYVLEWLTNYTGSFGKHHVKGMAGYSYQYSRYSGFNAENKDFPNDGLGPDNLGSGEYAKEEGEVLMGSYKNDSKLIAFLGRVSYDYDGKYLFTASLRHEGSSKFGADNKWGNFPAVSAGWRISSEKFMENMTWIDDLKLRADFGVTGNQDFGSYLSLNTMAGFGYYYYNGKYFQVWGPSKNVNPDLKWEKGKNWNIGIDFTLLNGRVYGSFNYFSRRQQDLLGNYRVSVPPYLHAETFVNVGTMKNSGFELDLNFQAVKTKNFNYDINVIGSTMNNKFVDFSNSEFVGQDYYDVCGTEAPYPYYNLQRIEKGKSLGNFYMWKYAGHNSDGEWLVYDKDGDIIRASQANDGDRQNVGNGMPKFTMSMTHSFRYRNFDLTLFFRGAFFYDIFNIHDFYYGTRNFTGNHLKKAYDKNFAIAPTVNPVVCDYFLERGDYLKLDMATIGYTFYPKNWRFLDRIRLYATGKNLITLTKFSGVDPSTYQVNGLTPGANGSRTYFPSTRQLIVGLQVDF</sequence>
<evidence type="ECO:0000313" key="14">
    <source>
        <dbReference type="EMBL" id="SEG07095.1"/>
    </source>
</evidence>
<dbReference type="InterPro" id="IPR023996">
    <property type="entry name" value="TonB-dep_OMP_SusC/RagA"/>
</dbReference>
<keyword evidence="3 10" id="KW-1134">Transmembrane beta strand</keyword>
<dbReference type="InterPro" id="IPR008969">
    <property type="entry name" value="CarboxyPept-like_regulatory"/>
</dbReference>
<dbReference type="NCBIfam" id="TIGR04056">
    <property type="entry name" value="OMP_RagA_SusC"/>
    <property type="match status" value="1"/>
</dbReference>
<dbReference type="SUPFAM" id="SSF56935">
    <property type="entry name" value="Porins"/>
    <property type="match status" value="1"/>
</dbReference>
<evidence type="ECO:0000256" key="3">
    <source>
        <dbReference type="ARBA" id="ARBA00022452"/>
    </source>
</evidence>
<gene>
    <name evidence="14" type="ORF">SAMN05216354_2646</name>
</gene>
<evidence type="ECO:0000256" key="2">
    <source>
        <dbReference type="ARBA" id="ARBA00022448"/>
    </source>
</evidence>
<dbReference type="Proteomes" id="UP000236735">
    <property type="component" value="Unassembled WGS sequence"/>
</dbReference>
<keyword evidence="9 10" id="KW-0998">Cell outer membrane</keyword>
<evidence type="ECO:0000256" key="10">
    <source>
        <dbReference type="PROSITE-ProRule" id="PRU01360"/>
    </source>
</evidence>
<feature type="domain" description="TonB-dependent receptor plug" evidence="13">
    <location>
        <begin position="131"/>
        <end position="239"/>
    </location>
</feature>
<protein>
    <submittedName>
        <fullName evidence="14">TonB-linked outer membrane protein, SusC/RagA family</fullName>
    </submittedName>
</protein>
<dbReference type="GO" id="GO:0009279">
    <property type="term" value="C:cell outer membrane"/>
    <property type="evidence" value="ECO:0007669"/>
    <property type="project" value="UniProtKB-SubCell"/>
</dbReference>
<evidence type="ECO:0000256" key="9">
    <source>
        <dbReference type="ARBA" id="ARBA00023237"/>
    </source>
</evidence>
<comment type="similarity">
    <text evidence="10 11">Belongs to the TonB-dependent receptor family.</text>
</comment>